<comment type="caution">
    <text evidence="2">The sequence shown here is derived from an EMBL/GenBank/DDBJ whole genome shotgun (WGS) entry which is preliminary data.</text>
</comment>
<evidence type="ECO:0000256" key="1">
    <source>
        <dbReference type="SAM" id="MobiDB-lite"/>
    </source>
</evidence>
<dbReference type="AlphaFoldDB" id="A0A9D4TZ36"/>
<organism evidence="2 3">
    <name type="scientific">Chlorella vulgaris</name>
    <name type="common">Green alga</name>
    <dbReference type="NCBI Taxonomy" id="3077"/>
    <lineage>
        <taxon>Eukaryota</taxon>
        <taxon>Viridiplantae</taxon>
        <taxon>Chlorophyta</taxon>
        <taxon>core chlorophytes</taxon>
        <taxon>Trebouxiophyceae</taxon>
        <taxon>Chlorellales</taxon>
        <taxon>Chlorellaceae</taxon>
        <taxon>Chlorella clade</taxon>
        <taxon>Chlorella</taxon>
    </lineage>
</organism>
<dbReference type="EMBL" id="SIDB01000001">
    <property type="protein sequence ID" value="KAI3438589.1"/>
    <property type="molecule type" value="Genomic_DNA"/>
</dbReference>
<evidence type="ECO:0000313" key="3">
    <source>
        <dbReference type="Proteomes" id="UP001055712"/>
    </source>
</evidence>
<evidence type="ECO:0000313" key="2">
    <source>
        <dbReference type="EMBL" id="KAI3438589.1"/>
    </source>
</evidence>
<gene>
    <name evidence="2" type="ORF">D9Q98_001013</name>
</gene>
<reference evidence="2" key="2">
    <citation type="submission" date="2020-11" db="EMBL/GenBank/DDBJ databases">
        <authorList>
            <person name="Cecchin M."/>
            <person name="Marcolungo L."/>
            <person name="Rossato M."/>
            <person name="Girolomoni L."/>
            <person name="Cosentino E."/>
            <person name="Cuine S."/>
            <person name="Li-Beisson Y."/>
            <person name="Delledonne M."/>
            <person name="Ballottari M."/>
        </authorList>
    </citation>
    <scope>NUCLEOTIDE SEQUENCE</scope>
    <source>
        <strain evidence="2">211/11P</strain>
        <tissue evidence="2">Whole cell</tissue>
    </source>
</reference>
<dbReference type="Proteomes" id="UP001055712">
    <property type="component" value="Unassembled WGS sequence"/>
</dbReference>
<sequence length="115" mass="12378">MGNRAAQVERPCLLPPGFGAPGPALPRPSNAPNDAQHEAIVHRRELRRAALLKRQVAGMEASPSMLTPAAAEVRDSILAAGPDTAPSSSFEEVPFHKSCYFSPLLDEHIQLFKPT</sequence>
<protein>
    <submittedName>
        <fullName evidence="2">Uncharacterized protein</fullName>
    </submittedName>
</protein>
<reference evidence="2" key="1">
    <citation type="journal article" date="2019" name="Plant J.">
        <title>Chlorella vulgaris genome assembly and annotation reveals the molecular basis for metabolic acclimation to high light conditions.</title>
        <authorList>
            <person name="Cecchin M."/>
            <person name="Marcolungo L."/>
            <person name="Rossato M."/>
            <person name="Girolomoni L."/>
            <person name="Cosentino E."/>
            <person name="Cuine S."/>
            <person name="Li-Beisson Y."/>
            <person name="Delledonne M."/>
            <person name="Ballottari M."/>
        </authorList>
    </citation>
    <scope>NUCLEOTIDE SEQUENCE</scope>
    <source>
        <strain evidence="2">211/11P</strain>
    </source>
</reference>
<proteinExistence type="predicted"/>
<name>A0A9D4TZ36_CHLVU</name>
<accession>A0A9D4TZ36</accession>
<feature type="region of interest" description="Disordered" evidence="1">
    <location>
        <begin position="1"/>
        <end position="35"/>
    </location>
</feature>
<keyword evidence="3" id="KW-1185">Reference proteome</keyword>